<dbReference type="PANTHER" id="PTHR45616">
    <property type="entry name" value="GATA-TYPE DOMAIN-CONTAINING PROTEIN"/>
    <property type="match status" value="1"/>
</dbReference>
<protein>
    <recommendedName>
        <fullName evidence="10">Keratin, type II cytoskeletal 8</fullName>
    </recommendedName>
    <alternativeName>
        <fullName evidence="12">Cytokeratin-8</fullName>
    </alternativeName>
    <alternativeName>
        <fullName evidence="11">Keratin-8</fullName>
    </alternativeName>
    <alternativeName>
        <fullName evidence="13">Type-II keratin Kb8</fullName>
    </alternativeName>
</protein>
<accession>L9KKQ2</accession>
<name>L9KKQ2_TUPCH</name>
<dbReference type="GO" id="GO:0045095">
    <property type="term" value="C:keratin filament"/>
    <property type="evidence" value="ECO:0007669"/>
    <property type="project" value="InterPro"/>
</dbReference>
<evidence type="ECO:0000313" key="18">
    <source>
        <dbReference type="Proteomes" id="UP000011518"/>
    </source>
</evidence>
<keyword evidence="4" id="KW-0963">Cytoplasm</keyword>
<evidence type="ECO:0000256" key="11">
    <source>
        <dbReference type="ARBA" id="ARBA00042886"/>
    </source>
</evidence>
<gene>
    <name evidence="17" type="ORF">TREES_T100005497</name>
</gene>
<evidence type="ECO:0000256" key="9">
    <source>
        <dbReference type="ARBA" id="ARBA00037766"/>
    </source>
</evidence>
<evidence type="ECO:0000256" key="2">
    <source>
        <dbReference type="ARBA" id="ARBA00004496"/>
    </source>
</evidence>
<keyword evidence="6" id="KW-0403">Intermediate filament</keyword>
<feature type="coiled-coil region" evidence="14">
    <location>
        <begin position="161"/>
        <end position="188"/>
    </location>
</feature>
<keyword evidence="15" id="KW-1133">Transmembrane helix</keyword>
<evidence type="ECO:0000256" key="10">
    <source>
        <dbReference type="ARBA" id="ARBA00039429"/>
    </source>
</evidence>
<dbReference type="PROSITE" id="PS51842">
    <property type="entry name" value="IF_ROD_2"/>
    <property type="match status" value="1"/>
</dbReference>
<reference evidence="18" key="2">
    <citation type="journal article" date="2013" name="Nat. Commun.">
        <title>Genome of the Chinese tree shrew.</title>
        <authorList>
            <person name="Fan Y."/>
            <person name="Huang Z.Y."/>
            <person name="Cao C.C."/>
            <person name="Chen C.S."/>
            <person name="Chen Y.X."/>
            <person name="Fan D.D."/>
            <person name="He J."/>
            <person name="Hou H.L."/>
            <person name="Hu L."/>
            <person name="Hu X.T."/>
            <person name="Jiang X.T."/>
            <person name="Lai R."/>
            <person name="Lang Y.S."/>
            <person name="Liang B."/>
            <person name="Liao S.G."/>
            <person name="Mu D."/>
            <person name="Ma Y.Y."/>
            <person name="Niu Y.Y."/>
            <person name="Sun X.Q."/>
            <person name="Xia J.Q."/>
            <person name="Xiao J."/>
            <person name="Xiong Z.Q."/>
            <person name="Xu L."/>
            <person name="Yang L."/>
            <person name="Zhang Y."/>
            <person name="Zhao W."/>
            <person name="Zhao X.D."/>
            <person name="Zheng Y.T."/>
            <person name="Zhou J.M."/>
            <person name="Zhu Y.B."/>
            <person name="Zhang G.J."/>
            <person name="Wang J."/>
            <person name="Yao Y.G."/>
        </authorList>
    </citation>
    <scope>NUCLEOTIDE SEQUENCE [LARGE SCALE GENOMIC DNA]</scope>
</reference>
<evidence type="ECO:0000256" key="15">
    <source>
        <dbReference type="SAM" id="Phobius"/>
    </source>
</evidence>
<dbReference type="GO" id="GO:0005737">
    <property type="term" value="C:cytoplasm"/>
    <property type="evidence" value="ECO:0007669"/>
    <property type="project" value="UniProtKB-SubCell"/>
</dbReference>
<organism evidence="17 18">
    <name type="scientific">Tupaia chinensis</name>
    <name type="common">Chinese tree shrew</name>
    <name type="synonym">Tupaia belangeri chinensis</name>
    <dbReference type="NCBI Taxonomy" id="246437"/>
    <lineage>
        <taxon>Eukaryota</taxon>
        <taxon>Metazoa</taxon>
        <taxon>Chordata</taxon>
        <taxon>Craniata</taxon>
        <taxon>Vertebrata</taxon>
        <taxon>Euteleostomi</taxon>
        <taxon>Mammalia</taxon>
        <taxon>Eutheria</taxon>
        <taxon>Euarchontoglires</taxon>
        <taxon>Scandentia</taxon>
        <taxon>Tupaiidae</taxon>
        <taxon>Tupaia</taxon>
    </lineage>
</organism>
<dbReference type="GO" id="GO:0016363">
    <property type="term" value="C:nuclear matrix"/>
    <property type="evidence" value="ECO:0007669"/>
    <property type="project" value="UniProtKB-SubCell"/>
</dbReference>
<dbReference type="AlphaFoldDB" id="L9KKQ2"/>
<dbReference type="EMBL" id="KB320859">
    <property type="protein sequence ID" value="ELW61727.1"/>
    <property type="molecule type" value="Genomic_DNA"/>
</dbReference>
<dbReference type="InterPro" id="IPR039008">
    <property type="entry name" value="IF_rod_dom"/>
</dbReference>
<keyword evidence="15" id="KW-0812">Transmembrane</keyword>
<evidence type="ECO:0000313" key="17">
    <source>
        <dbReference type="EMBL" id="ELW61727.1"/>
    </source>
</evidence>
<comment type="function">
    <text evidence="9">Together with KRT19, helps to link the contractile apparatus to dystrophin at the costameres of striated muscle.</text>
</comment>
<keyword evidence="15" id="KW-0472">Membrane</keyword>
<evidence type="ECO:0000256" key="5">
    <source>
        <dbReference type="ARBA" id="ARBA00022744"/>
    </source>
</evidence>
<keyword evidence="8" id="KW-0539">Nucleus</keyword>
<comment type="subcellular location">
    <subcellularLocation>
        <location evidence="2">Cytoplasm</location>
    </subcellularLocation>
    <subcellularLocation>
        <location evidence="1">Nucleus matrix</location>
    </subcellularLocation>
    <subcellularLocation>
        <location evidence="3">Nucleus</location>
        <location evidence="3">Nucleoplasm</location>
    </subcellularLocation>
</comment>
<keyword evidence="5" id="KW-0416">Keratin</keyword>
<dbReference type="PANTHER" id="PTHR45616:SF26">
    <property type="entry name" value="KERATIN, TYPE II CYTOSKELETAL 8"/>
    <property type="match status" value="1"/>
</dbReference>
<dbReference type="InterPro" id="IPR003054">
    <property type="entry name" value="Keratin_II"/>
</dbReference>
<evidence type="ECO:0000256" key="6">
    <source>
        <dbReference type="ARBA" id="ARBA00022754"/>
    </source>
</evidence>
<evidence type="ECO:0000256" key="14">
    <source>
        <dbReference type="SAM" id="Coils"/>
    </source>
</evidence>
<reference evidence="18" key="1">
    <citation type="submission" date="2012-07" db="EMBL/GenBank/DDBJ databases">
        <title>Genome of the Chinese tree shrew, a rising model animal genetically related to primates.</title>
        <authorList>
            <person name="Zhang G."/>
            <person name="Fan Y."/>
            <person name="Yao Y."/>
            <person name="Huang Z."/>
        </authorList>
    </citation>
    <scope>NUCLEOTIDE SEQUENCE [LARGE SCALE GENOMIC DNA]</scope>
</reference>
<feature type="transmembrane region" description="Helical" evidence="15">
    <location>
        <begin position="52"/>
        <end position="76"/>
    </location>
</feature>
<dbReference type="STRING" id="246437.L9KKQ2"/>
<evidence type="ECO:0000256" key="7">
    <source>
        <dbReference type="ARBA" id="ARBA00023054"/>
    </source>
</evidence>
<dbReference type="GO" id="GO:0005654">
    <property type="term" value="C:nucleoplasm"/>
    <property type="evidence" value="ECO:0007669"/>
    <property type="project" value="UniProtKB-SubCell"/>
</dbReference>
<keyword evidence="18" id="KW-1185">Reference proteome</keyword>
<keyword evidence="7 14" id="KW-0175">Coiled coil</keyword>
<dbReference type="PRINTS" id="PR01276">
    <property type="entry name" value="TYPE2KERATIN"/>
</dbReference>
<dbReference type="InParanoid" id="L9KKQ2"/>
<evidence type="ECO:0000256" key="8">
    <source>
        <dbReference type="ARBA" id="ARBA00023242"/>
    </source>
</evidence>
<dbReference type="Proteomes" id="UP000011518">
    <property type="component" value="Unassembled WGS sequence"/>
</dbReference>
<evidence type="ECO:0000256" key="13">
    <source>
        <dbReference type="ARBA" id="ARBA00043133"/>
    </source>
</evidence>
<feature type="domain" description="IF rod" evidence="16">
    <location>
        <begin position="1"/>
        <end position="218"/>
    </location>
</feature>
<dbReference type="Gene3D" id="1.20.5.500">
    <property type="entry name" value="Single helix bin"/>
    <property type="match status" value="1"/>
</dbReference>
<evidence type="ECO:0000256" key="12">
    <source>
        <dbReference type="ARBA" id="ARBA00042964"/>
    </source>
</evidence>
<evidence type="ECO:0000256" key="1">
    <source>
        <dbReference type="ARBA" id="ARBA00004109"/>
    </source>
</evidence>
<evidence type="ECO:0000256" key="3">
    <source>
        <dbReference type="ARBA" id="ARBA00004642"/>
    </source>
</evidence>
<evidence type="ECO:0000259" key="16">
    <source>
        <dbReference type="PROSITE" id="PS51842"/>
    </source>
</evidence>
<evidence type="ECO:0000256" key="4">
    <source>
        <dbReference type="ARBA" id="ARBA00022490"/>
    </source>
</evidence>
<dbReference type="Pfam" id="PF00038">
    <property type="entry name" value="Filament"/>
    <property type="match status" value="1"/>
</dbReference>
<sequence length="218" mass="24441">MSIRVTQKSCKVSASGTRSPFSSCLQMSAPDTHISSSGFYQVDSSSDFWGDLVFGLSLHLGYGFAVGVGGITAIMVNQSLLNFFKLELNEEEIHKLQSQISDTSVVLSMNSSRSMNMDGIINEVRAQYEETAHCSQAEAEGTYQIKYKKLQSLARKHRHDLHHTKTEISEKNQNIDHLQAEIKRSKIRELLWRPDVEQHAELAIKDANTRLAEQEGAL</sequence>
<proteinExistence type="predicted"/>